<evidence type="ECO:0000256" key="1">
    <source>
        <dbReference type="SAM" id="SignalP"/>
    </source>
</evidence>
<dbReference type="Proteomes" id="UP000529946">
    <property type="component" value="Unassembled WGS sequence"/>
</dbReference>
<feature type="signal peptide" evidence="1">
    <location>
        <begin position="1"/>
        <end position="27"/>
    </location>
</feature>
<dbReference type="EMBL" id="JACIDM010000001">
    <property type="protein sequence ID" value="MBB4082325.1"/>
    <property type="molecule type" value="Genomic_DNA"/>
</dbReference>
<sequence>MSRVAPVQLLTVLAMAAAVSAAGSAMAQDQQTVTVTGDAEKVCTLGQPTQADGALVNFDTPSGSVFAVTRLADPDSLSTRAANMTLGMPAMCNGVHRVAIASDNNGLWRQGAGAQPAGFGSAVPYKANLVWADQQYRMNADASTRGFVQEQVIIGRPATGDLLIEFAIDAGATNAGSGAPLVAGDYSDVLRVTVEPQ</sequence>
<accession>A0A7W6NPM6</accession>
<keyword evidence="3" id="KW-1185">Reference proteome</keyword>
<reference evidence="2 3" key="1">
    <citation type="submission" date="2020-08" db="EMBL/GenBank/DDBJ databases">
        <title>Genomic Encyclopedia of Type Strains, Phase IV (KMG-IV): sequencing the most valuable type-strain genomes for metagenomic binning, comparative biology and taxonomic classification.</title>
        <authorList>
            <person name="Goeker M."/>
        </authorList>
    </citation>
    <scope>NUCLEOTIDE SEQUENCE [LARGE SCALE GENOMIC DNA]</scope>
    <source>
        <strain evidence="2 3">DSM 23960</strain>
    </source>
</reference>
<gene>
    <name evidence="2" type="ORF">GGR12_001164</name>
</gene>
<protein>
    <recommendedName>
        <fullName evidence="4">Spore coat protein U domain-containing protein</fullName>
    </recommendedName>
</protein>
<comment type="caution">
    <text evidence="2">The sequence shown here is derived from an EMBL/GenBank/DDBJ whole genome shotgun (WGS) entry which is preliminary data.</text>
</comment>
<keyword evidence="1" id="KW-0732">Signal</keyword>
<proteinExistence type="predicted"/>
<feature type="chain" id="PRO_5031575215" description="Spore coat protein U domain-containing protein" evidence="1">
    <location>
        <begin position="28"/>
        <end position="197"/>
    </location>
</feature>
<dbReference type="AlphaFoldDB" id="A0A7W6NPM6"/>
<organism evidence="2 3">
    <name type="scientific">Brevundimonas lenta</name>
    <dbReference type="NCBI Taxonomy" id="424796"/>
    <lineage>
        <taxon>Bacteria</taxon>
        <taxon>Pseudomonadati</taxon>
        <taxon>Pseudomonadota</taxon>
        <taxon>Alphaproteobacteria</taxon>
        <taxon>Caulobacterales</taxon>
        <taxon>Caulobacteraceae</taxon>
        <taxon>Brevundimonas</taxon>
    </lineage>
</organism>
<dbReference type="RefSeq" id="WP_183203414.1">
    <property type="nucleotide sequence ID" value="NZ_BAAAER010000004.1"/>
</dbReference>
<evidence type="ECO:0000313" key="3">
    <source>
        <dbReference type="Proteomes" id="UP000529946"/>
    </source>
</evidence>
<name>A0A7W6NPM6_9CAUL</name>
<evidence type="ECO:0008006" key="4">
    <source>
        <dbReference type="Google" id="ProtNLM"/>
    </source>
</evidence>
<evidence type="ECO:0000313" key="2">
    <source>
        <dbReference type="EMBL" id="MBB4082325.1"/>
    </source>
</evidence>